<feature type="domain" description="XdhC Rossmann" evidence="2">
    <location>
        <begin position="114"/>
        <end position="256"/>
    </location>
</feature>
<dbReference type="AlphaFoldDB" id="A0A517TWY7"/>
<organism evidence="3 4">
    <name type="scientific">Lacipirellula limnantheis</name>
    <dbReference type="NCBI Taxonomy" id="2528024"/>
    <lineage>
        <taxon>Bacteria</taxon>
        <taxon>Pseudomonadati</taxon>
        <taxon>Planctomycetota</taxon>
        <taxon>Planctomycetia</taxon>
        <taxon>Pirellulales</taxon>
        <taxon>Lacipirellulaceae</taxon>
        <taxon>Lacipirellula</taxon>
    </lineage>
</organism>
<dbReference type="EMBL" id="CP036339">
    <property type="protein sequence ID" value="QDT72883.1"/>
    <property type="molecule type" value="Genomic_DNA"/>
</dbReference>
<evidence type="ECO:0000313" key="3">
    <source>
        <dbReference type="EMBL" id="QDT72883.1"/>
    </source>
</evidence>
<protein>
    <submittedName>
        <fullName evidence="3">Putative xanthine dehydrogenase subunit A</fullName>
        <ecNumber evidence="3">1.17.1.4</ecNumber>
    </submittedName>
</protein>
<dbReference type="KEGG" id="llh:I41_20680"/>
<dbReference type="RefSeq" id="WP_145432404.1">
    <property type="nucleotide sequence ID" value="NZ_CP036339.1"/>
</dbReference>
<dbReference type="Pfam" id="PF02625">
    <property type="entry name" value="XdhC_CoxI"/>
    <property type="match status" value="1"/>
</dbReference>
<dbReference type="OrthoDB" id="9773039at2"/>
<dbReference type="InterPro" id="IPR003777">
    <property type="entry name" value="XdhC_CoxI"/>
</dbReference>
<dbReference type="Proteomes" id="UP000317909">
    <property type="component" value="Chromosome"/>
</dbReference>
<keyword evidence="3" id="KW-0560">Oxidoreductase</keyword>
<gene>
    <name evidence="3" type="primary">pucA</name>
    <name evidence="3" type="ORF">I41_20680</name>
</gene>
<dbReference type="PANTHER" id="PTHR30388">
    <property type="entry name" value="ALDEHYDE OXIDOREDUCTASE MOLYBDENUM COFACTOR ASSEMBLY PROTEIN"/>
    <property type="match status" value="1"/>
</dbReference>
<name>A0A517TWY7_9BACT</name>
<dbReference type="InterPro" id="IPR014308">
    <property type="entry name" value="Xanthine_DH_XdhC"/>
</dbReference>
<dbReference type="InterPro" id="IPR052698">
    <property type="entry name" value="MoCofactor_Util/Proc"/>
</dbReference>
<dbReference type="GO" id="GO:0004854">
    <property type="term" value="F:xanthine dehydrogenase activity"/>
    <property type="evidence" value="ECO:0007669"/>
    <property type="project" value="UniProtKB-EC"/>
</dbReference>
<feature type="domain" description="XdhC- CoxI" evidence="1">
    <location>
        <begin position="15"/>
        <end position="72"/>
    </location>
</feature>
<dbReference type="EC" id="1.17.1.4" evidence="3"/>
<reference evidence="3 4" key="1">
    <citation type="submission" date="2019-02" db="EMBL/GenBank/DDBJ databases">
        <title>Deep-cultivation of Planctomycetes and their phenomic and genomic characterization uncovers novel biology.</title>
        <authorList>
            <person name="Wiegand S."/>
            <person name="Jogler M."/>
            <person name="Boedeker C."/>
            <person name="Pinto D."/>
            <person name="Vollmers J."/>
            <person name="Rivas-Marin E."/>
            <person name="Kohn T."/>
            <person name="Peeters S.H."/>
            <person name="Heuer A."/>
            <person name="Rast P."/>
            <person name="Oberbeckmann S."/>
            <person name="Bunk B."/>
            <person name="Jeske O."/>
            <person name="Meyerdierks A."/>
            <person name="Storesund J.E."/>
            <person name="Kallscheuer N."/>
            <person name="Luecker S."/>
            <person name="Lage O.M."/>
            <person name="Pohl T."/>
            <person name="Merkel B.J."/>
            <person name="Hornburger P."/>
            <person name="Mueller R.-W."/>
            <person name="Bruemmer F."/>
            <person name="Labrenz M."/>
            <person name="Spormann A.M."/>
            <person name="Op den Camp H."/>
            <person name="Overmann J."/>
            <person name="Amann R."/>
            <person name="Jetten M.S.M."/>
            <person name="Mascher T."/>
            <person name="Medema M.H."/>
            <person name="Devos D.P."/>
            <person name="Kaster A.-K."/>
            <person name="Ovreas L."/>
            <person name="Rohde M."/>
            <person name="Galperin M.Y."/>
            <person name="Jogler C."/>
        </authorList>
    </citation>
    <scope>NUCLEOTIDE SEQUENCE [LARGE SCALE GENOMIC DNA]</scope>
    <source>
        <strain evidence="3 4">I41</strain>
    </source>
</reference>
<evidence type="ECO:0000259" key="1">
    <source>
        <dbReference type="Pfam" id="PF02625"/>
    </source>
</evidence>
<dbReference type="NCBIfam" id="TIGR02964">
    <property type="entry name" value="xanthine_xdhC"/>
    <property type="match status" value="1"/>
</dbReference>
<dbReference type="Pfam" id="PF13478">
    <property type="entry name" value="XdhC_C"/>
    <property type="match status" value="1"/>
</dbReference>
<evidence type="ECO:0000313" key="4">
    <source>
        <dbReference type="Proteomes" id="UP000317909"/>
    </source>
</evidence>
<proteinExistence type="predicted"/>
<dbReference type="InterPro" id="IPR027051">
    <property type="entry name" value="XdhC_Rossmann_dom"/>
</dbReference>
<keyword evidence="4" id="KW-1185">Reference proteome</keyword>
<evidence type="ECO:0000259" key="2">
    <source>
        <dbReference type="Pfam" id="PF13478"/>
    </source>
</evidence>
<accession>A0A517TWY7</accession>
<dbReference type="PANTHER" id="PTHR30388:SF6">
    <property type="entry name" value="XANTHINE DEHYDROGENASE SUBUNIT A-RELATED"/>
    <property type="match status" value="1"/>
</dbReference>
<dbReference type="Gene3D" id="3.40.50.720">
    <property type="entry name" value="NAD(P)-binding Rossmann-like Domain"/>
    <property type="match status" value="1"/>
</dbReference>
<sequence>MPAPHGYIERLAELAASGVPFASVTLVYAVGSVPADAGSKMLVTAAGLDFGTVGGGRVEAKAIAEAQLLLREPGGSSPRPFLREWNLQRDVGMTCGGVVKLFVELYNHDPWQIALFGAGHVASAMIHCLLPLPCRITCIDSRADWLAKLPDDPRLSKVCTDNSPAEVAALPENAFVLCMTMGHRTDRPILEEIFRQGRQFPYLGVIGSAAKRAVLQRELRAAGISQEQAESFHCPIGLPIGGNLPSEIAISVVAQLLQQRDVLAR</sequence>